<feature type="region of interest" description="Disordered" evidence="1">
    <location>
        <begin position="1"/>
        <end position="72"/>
    </location>
</feature>
<feature type="compositionally biased region" description="Basic and acidic residues" evidence="1">
    <location>
        <begin position="37"/>
        <end position="54"/>
    </location>
</feature>
<sequence length="98" mass="10836">MDAASGVDETVKAVSDLTMDATAGETSSKNARKRELKNKQREEERRRKEEEKAAKQAAAKPGPHVQKSVAADDEEMDPTVYTYACSDIGFVLTITFWV</sequence>
<evidence type="ECO:0000313" key="2">
    <source>
        <dbReference type="EMBL" id="MBX03728.1"/>
    </source>
</evidence>
<protein>
    <submittedName>
        <fullName evidence="2">Uncharacterized protein MANES_07G091500</fullName>
    </submittedName>
</protein>
<proteinExistence type="predicted"/>
<organism evidence="2">
    <name type="scientific">Rhizophora mucronata</name>
    <name type="common">Asiatic mangrove</name>
    <dbReference type="NCBI Taxonomy" id="61149"/>
    <lineage>
        <taxon>Eukaryota</taxon>
        <taxon>Viridiplantae</taxon>
        <taxon>Streptophyta</taxon>
        <taxon>Embryophyta</taxon>
        <taxon>Tracheophyta</taxon>
        <taxon>Spermatophyta</taxon>
        <taxon>Magnoliopsida</taxon>
        <taxon>eudicotyledons</taxon>
        <taxon>Gunneridae</taxon>
        <taxon>Pentapetalae</taxon>
        <taxon>rosids</taxon>
        <taxon>fabids</taxon>
        <taxon>Malpighiales</taxon>
        <taxon>Rhizophoraceae</taxon>
        <taxon>Rhizophora</taxon>
    </lineage>
</organism>
<reference evidence="2" key="1">
    <citation type="submission" date="2018-02" db="EMBL/GenBank/DDBJ databases">
        <title>Rhizophora mucronata_Transcriptome.</title>
        <authorList>
            <person name="Meera S.P."/>
            <person name="Sreeshan A."/>
            <person name="Augustine A."/>
        </authorList>
    </citation>
    <scope>NUCLEOTIDE SEQUENCE</scope>
    <source>
        <tissue evidence="2">Leaf</tissue>
    </source>
</reference>
<dbReference type="EMBL" id="GGEC01023244">
    <property type="protein sequence ID" value="MBX03728.1"/>
    <property type="molecule type" value="Transcribed_RNA"/>
</dbReference>
<name>A0A2P2KDD5_RHIMU</name>
<evidence type="ECO:0000256" key="1">
    <source>
        <dbReference type="SAM" id="MobiDB-lite"/>
    </source>
</evidence>
<accession>A0A2P2KDD5</accession>
<dbReference type="AlphaFoldDB" id="A0A2P2KDD5"/>